<dbReference type="OrthoDB" id="9808451at2"/>
<dbReference type="EMBL" id="NPEX01000397">
    <property type="protein sequence ID" value="RAI37973.1"/>
    <property type="molecule type" value="Genomic_DNA"/>
</dbReference>
<name>A0A327KK77_9BRAD</name>
<evidence type="ECO:0000313" key="2">
    <source>
        <dbReference type="EMBL" id="RAI37973.1"/>
    </source>
</evidence>
<evidence type="ECO:0000313" key="3">
    <source>
        <dbReference type="Proteomes" id="UP000249130"/>
    </source>
</evidence>
<organism evidence="2 3">
    <name type="scientific">Rhodoplanes roseus</name>
    <dbReference type="NCBI Taxonomy" id="29409"/>
    <lineage>
        <taxon>Bacteria</taxon>
        <taxon>Pseudomonadati</taxon>
        <taxon>Pseudomonadota</taxon>
        <taxon>Alphaproteobacteria</taxon>
        <taxon>Hyphomicrobiales</taxon>
        <taxon>Nitrobacteraceae</taxon>
        <taxon>Rhodoplanes</taxon>
    </lineage>
</organism>
<feature type="region of interest" description="Disordered" evidence="1">
    <location>
        <begin position="135"/>
        <end position="158"/>
    </location>
</feature>
<dbReference type="Proteomes" id="UP000249130">
    <property type="component" value="Unassembled WGS sequence"/>
</dbReference>
<comment type="caution">
    <text evidence="2">The sequence shown here is derived from an EMBL/GenBank/DDBJ whole genome shotgun (WGS) entry which is preliminary data.</text>
</comment>
<proteinExistence type="predicted"/>
<gene>
    <name evidence="2" type="ORF">CH341_28720</name>
</gene>
<evidence type="ECO:0000256" key="1">
    <source>
        <dbReference type="SAM" id="MobiDB-lite"/>
    </source>
</evidence>
<dbReference type="AlphaFoldDB" id="A0A327KK77"/>
<keyword evidence="3" id="KW-1185">Reference proteome</keyword>
<dbReference type="RefSeq" id="WP_111422687.1">
    <property type="nucleotide sequence ID" value="NZ_NPEX01000397.1"/>
</dbReference>
<feature type="compositionally biased region" description="Low complexity" evidence="1">
    <location>
        <begin position="147"/>
        <end position="158"/>
    </location>
</feature>
<protein>
    <submittedName>
        <fullName evidence="2">Uncharacterized protein</fullName>
    </submittedName>
</protein>
<feature type="non-terminal residue" evidence="2">
    <location>
        <position position="158"/>
    </location>
</feature>
<sequence length="158" mass="17656">MVHHEWSLPDGASAPSRRLAAALREARIASAEQTGVVVELREAEIARLDILHEMLAPLFAEVPTGIELFDPGVSGGETPRLWVDAVAHVAMGRDRRTYRFLQDTRSGRKVRAETADVREMAEAVTRYVAQRLVERERTLSGDPPEPAAEAAWRPPRRR</sequence>
<reference evidence="2 3" key="1">
    <citation type="submission" date="2017-07" db="EMBL/GenBank/DDBJ databases">
        <title>Draft Genome Sequences of Select Purple Nonsulfur Bacteria.</title>
        <authorList>
            <person name="Lasarre B."/>
            <person name="Mckinlay J.B."/>
        </authorList>
    </citation>
    <scope>NUCLEOTIDE SEQUENCE [LARGE SCALE GENOMIC DNA]</scope>
    <source>
        <strain evidence="2 3">DSM 5909</strain>
    </source>
</reference>
<accession>A0A327KK77</accession>